<protein>
    <submittedName>
        <fullName evidence="1">Uncharacterized protein</fullName>
    </submittedName>
</protein>
<evidence type="ECO:0000313" key="2">
    <source>
        <dbReference type="Proteomes" id="UP001488838"/>
    </source>
</evidence>
<name>A0AAW0IV61_MYOGA</name>
<dbReference type="AlphaFoldDB" id="A0AAW0IV61"/>
<comment type="caution">
    <text evidence="1">The sequence shown here is derived from an EMBL/GenBank/DDBJ whole genome shotgun (WGS) entry which is preliminary data.</text>
</comment>
<organism evidence="1 2">
    <name type="scientific">Myodes glareolus</name>
    <name type="common">Bank vole</name>
    <name type="synonym">Clethrionomys glareolus</name>
    <dbReference type="NCBI Taxonomy" id="447135"/>
    <lineage>
        <taxon>Eukaryota</taxon>
        <taxon>Metazoa</taxon>
        <taxon>Chordata</taxon>
        <taxon>Craniata</taxon>
        <taxon>Vertebrata</taxon>
        <taxon>Euteleostomi</taxon>
        <taxon>Mammalia</taxon>
        <taxon>Eutheria</taxon>
        <taxon>Euarchontoglires</taxon>
        <taxon>Glires</taxon>
        <taxon>Rodentia</taxon>
        <taxon>Myomorpha</taxon>
        <taxon>Muroidea</taxon>
        <taxon>Cricetidae</taxon>
        <taxon>Arvicolinae</taxon>
        <taxon>Myodes</taxon>
    </lineage>
</organism>
<feature type="non-terminal residue" evidence="1">
    <location>
        <position position="1"/>
    </location>
</feature>
<proteinExistence type="predicted"/>
<dbReference type="Proteomes" id="UP001488838">
    <property type="component" value="Unassembled WGS sequence"/>
</dbReference>
<evidence type="ECO:0000313" key="1">
    <source>
        <dbReference type="EMBL" id="KAK7818098.1"/>
    </source>
</evidence>
<keyword evidence="2" id="KW-1185">Reference proteome</keyword>
<accession>A0AAW0IV61</accession>
<reference evidence="1 2" key="1">
    <citation type="journal article" date="2023" name="bioRxiv">
        <title>Conserved and derived expression patterns and positive selection on dental genes reveal complex evolutionary context of ever-growing rodent molars.</title>
        <authorList>
            <person name="Calamari Z.T."/>
            <person name="Song A."/>
            <person name="Cohen E."/>
            <person name="Akter M."/>
            <person name="Roy R.D."/>
            <person name="Hallikas O."/>
            <person name="Christensen M.M."/>
            <person name="Li P."/>
            <person name="Marangoni P."/>
            <person name="Jernvall J."/>
            <person name="Klein O.D."/>
        </authorList>
    </citation>
    <scope>NUCLEOTIDE SEQUENCE [LARGE SCALE GENOMIC DNA]</scope>
    <source>
        <strain evidence="1">V071</strain>
    </source>
</reference>
<sequence>GIDLILRDRHLVVVEDEGGVDAGELRDGGHVADCRHGHLMGPSDLTSLEERNISEAVRAPESFNAETSNCLSKESESEYICHRDRLKSVLKNLTLQVPKGLTVHNSLVRSVVPLITLLCSALILSHKKLVDLTRRHLTSQRGNGGQDSRPEGQRKTCIAKGLRTQTFKLETLAKGHGYNGKRGSFSPKLLLSSDIQWTLQWSRLSSQDRPADDGTHDDDISHI</sequence>
<gene>
    <name evidence="1" type="ORF">U0070_014693</name>
</gene>
<dbReference type="EMBL" id="JBBHLL010000090">
    <property type="protein sequence ID" value="KAK7818098.1"/>
    <property type="molecule type" value="Genomic_DNA"/>
</dbReference>